<dbReference type="PIRSF" id="PIRSF005917">
    <property type="entry name" value="MTase_YraL"/>
    <property type="match status" value="1"/>
</dbReference>
<evidence type="ECO:0000256" key="2">
    <source>
        <dbReference type="ARBA" id="ARBA00022552"/>
    </source>
</evidence>
<dbReference type="OrthoDB" id="9809084at2"/>
<evidence type="ECO:0000259" key="6">
    <source>
        <dbReference type="Pfam" id="PF00590"/>
    </source>
</evidence>
<keyword evidence="2" id="KW-0698">rRNA processing</keyword>
<proteinExistence type="predicted"/>
<accession>A0A3R5Y561</accession>
<name>A0A3R5Y561_9BACT</name>
<feature type="domain" description="Tetrapyrrole methylase" evidence="6">
    <location>
        <begin position="13"/>
        <end position="202"/>
    </location>
</feature>
<dbReference type="AlphaFoldDB" id="A0A3R5Y561"/>
<dbReference type="RefSeq" id="WP_128465269.1">
    <property type="nucleotide sequence ID" value="NZ_CP035108.1"/>
</dbReference>
<dbReference type="GO" id="GO:0032259">
    <property type="term" value="P:methylation"/>
    <property type="evidence" value="ECO:0007669"/>
    <property type="project" value="UniProtKB-KW"/>
</dbReference>
<dbReference type="InterPro" id="IPR035996">
    <property type="entry name" value="4pyrrol_Methylase_sf"/>
</dbReference>
<dbReference type="InterPro" id="IPR014776">
    <property type="entry name" value="4pyrrole_Mease_sub2"/>
</dbReference>
<evidence type="ECO:0000256" key="3">
    <source>
        <dbReference type="ARBA" id="ARBA00022603"/>
    </source>
</evidence>
<reference evidence="7 8" key="1">
    <citation type="submission" date="2019-01" db="EMBL/GenBank/DDBJ databases">
        <title>Geovibrio thiophilus DSM 11263, complete genome.</title>
        <authorList>
            <person name="Spring S."/>
            <person name="Bunk B."/>
            <person name="Sproer C."/>
        </authorList>
    </citation>
    <scope>NUCLEOTIDE SEQUENCE [LARGE SCALE GENOMIC DNA]</scope>
    <source>
        <strain evidence="7 8">DSM 11263</strain>
    </source>
</reference>
<organism evidence="7 8">
    <name type="scientific">Geovibrio thiophilus</name>
    <dbReference type="NCBI Taxonomy" id="139438"/>
    <lineage>
        <taxon>Bacteria</taxon>
        <taxon>Pseudomonadati</taxon>
        <taxon>Deferribacterota</taxon>
        <taxon>Deferribacteres</taxon>
        <taxon>Deferribacterales</taxon>
        <taxon>Geovibrionaceae</taxon>
        <taxon>Geovibrio</taxon>
    </lineage>
</organism>
<sequence length="222" mass="24154">MALLKILASPISGNYSQLPAYALDEIKNADLIIGEERKTTLRFLAAVGCREHSYRLLNEHSTDEEKKELIAAVSSCGTAILFSDAGTPCVADPGYDFVDMCINAGAEVRSLNAVSAVTAALSVSGFYAESFLFAGFPPKDKQERAKFFNHMKNTKQTAVIFERPYALVRTLEELKGIGKRVSLSINLSMPDEKNYRGTATDILGLLPEGIKAPFAVVIEGKK</sequence>
<dbReference type="Pfam" id="PF00590">
    <property type="entry name" value="TP_methylase"/>
    <property type="match status" value="1"/>
</dbReference>
<keyword evidence="1" id="KW-0963">Cytoplasm</keyword>
<dbReference type="PANTHER" id="PTHR46111">
    <property type="entry name" value="RIBOSOMAL RNA SMALL SUBUNIT METHYLTRANSFERASE I"/>
    <property type="match status" value="1"/>
</dbReference>
<evidence type="ECO:0000313" key="8">
    <source>
        <dbReference type="Proteomes" id="UP000287502"/>
    </source>
</evidence>
<dbReference type="SUPFAM" id="SSF53790">
    <property type="entry name" value="Tetrapyrrole methylase"/>
    <property type="match status" value="1"/>
</dbReference>
<keyword evidence="5" id="KW-0949">S-adenosyl-L-methionine</keyword>
<keyword evidence="8" id="KW-1185">Reference proteome</keyword>
<evidence type="ECO:0000313" key="7">
    <source>
        <dbReference type="EMBL" id="QAR31982.1"/>
    </source>
</evidence>
<dbReference type="Gene3D" id="3.30.950.10">
    <property type="entry name" value="Methyltransferase, Cobalt-precorrin-4 Transmethylase, Domain 2"/>
    <property type="match status" value="1"/>
</dbReference>
<gene>
    <name evidence="7" type="ORF">EP073_00765</name>
</gene>
<dbReference type="EMBL" id="CP035108">
    <property type="protein sequence ID" value="QAR31982.1"/>
    <property type="molecule type" value="Genomic_DNA"/>
</dbReference>
<keyword evidence="4" id="KW-0808">Transferase</keyword>
<dbReference type="PANTHER" id="PTHR46111:SF1">
    <property type="entry name" value="RIBOSOMAL RNA SMALL SUBUNIT METHYLTRANSFERASE I"/>
    <property type="match status" value="1"/>
</dbReference>
<dbReference type="InterPro" id="IPR000878">
    <property type="entry name" value="4pyrrol_Mease"/>
</dbReference>
<dbReference type="Gene3D" id="3.40.1010.10">
    <property type="entry name" value="Cobalt-precorrin-4 Transmethylase, Domain 1"/>
    <property type="match status" value="1"/>
</dbReference>
<dbReference type="InterPro" id="IPR008189">
    <property type="entry name" value="rRNA_ssu_MeTfrase_I"/>
</dbReference>
<evidence type="ECO:0000256" key="5">
    <source>
        <dbReference type="ARBA" id="ARBA00022691"/>
    </source>
</evidence>
<dbReference type="GO" id="GO:0006364">
    <property type="term" value="P:rRNA processing"/>
    <property type="evidence" value="ECO:0007669"/>
    <property type="project" value="UniProtKB-KW"/>
</dbReference>
<dbReference type="KEGG" id="gtl:EP073_00765"/>
<protein>
    <recommendedName>
        <fullName evidence="6">Tetrapyrrole methylase domain-containing protein</fullName>
    </recommendedName>
</protein>
<evidence type="ECO:0000256" key="4">
    <source>
        <dbReference type="ARBA" id="ARBA00022679"/>
    </source>
</evidence>
<dbReference type="GO" id="GO:0008168">
    <property type="term" value="F:methyltransferase activity"/>
    <property type="evidence" value="ECO:0007669"/>
    <property type="project" value="UniProtKB-KW"/>
</dbReference>
<keyword evidence="3" id="KW-0489">Methyltransferase</keyword>
<dbReference type="Proteomes" id="UP000287502">
    <property type="component" value="Chromosome"/>
</dbReference>
<evidence type="ECO:0000256" key="1">
    <source>
        <dbReference type="ARBA" id="ARBA00022490"/>
    </source>
</evidence>
<dbReference type="InterPro" id="IPR014777">
    <property type="entry name" value="4pyrrole_Mease_sub1"/>
</dbReference>